<protein>
    <recommendedName>
        <fullName evidence="3">Tyrosine-protein kinase ephrin type A/B receptor-like domain-containing protein</fullName>
    </recommendedName>
</protein>
<sequence>DGRWLQNRTAGATCVACEPGRFSALLEDDYGATAICRQCYPGTKQIHSTSVSCDTCPPGTKAAGWGATQC</sequence>
<evidence type="ECO:0008006" key="3">
    <source>
        <dbReference type="Google" id="ProtNLM"/>
    </source>
</evidence>
<evidence type="ECO:0000313" key="1">
    <source>
        <dbReference type="EMBL" id="CAE7194239.1"/>
    </source>
</evidence>
<feature type="non-terminal residue" evidence="1">
    <location>
        <position position="70"/>
    </location>
</feature>
<comment type="caution">
    <text evidence="1">The sequence shown here is derived from an EMBL/GenBank/DDBJ whole genome shotgun (WGS) entry which is preliminary data.</text>
</comment>
<name>A0A812IZA4_SYMPI</name>
<keyword evidence="2" id="KW-1185">Reference proteome</keyword>
<gene>
    <name evidence="1" type="ORF">SPIL2461_LOCUS1601</name>
</gene>
<reference evidence="1" key="1">
    <citation type="submission" date="2021-02" db="EMBL/GenBank/DDBJ databases">
        <authorList>
            <person name="Dougan E. K."/>
            <person name="Rhodes N."/>
            <person name="Thang M."/>
            <person name="Chan C."/>
        </authorList>
    </citation>
    <scope>NUCLEOTIDE SEQUENCE</scope>
</reference>
<accession>A0A812IZA4</accession>
<organism evidence="1 2">
    <name type="scientific">Symbiodinium pilosum</name>
    <name type="common">Dinoflagellate</name>
    <dbReference type="NCBI Taxonomy" id="2952"/>
    <lineage>
        <taxon>Eukaryota</taxon>
        <taxon>Sar</taxon>
        <taxon>Alveolata</taxon>
        <taxon>Dinophyceae</taxon>
        <taxon>Suessiales</taxon>
        <taxon>Symbiodiniaceae</taxon>
        <taxon>Symbiodinium</taxon>
    </lineage>
</organism>
<proteinExistence type="predicted"/>
<dbReference type="AlphaFoldDB" id="A0A812IZA4"/>
<dbReference type="EMBL" id="CAJNIZ010001565">
    <property type="protein sequence ID" value="CAE7194239.1"/>
    <property type="molecule type" value="Genomic_DNA"/>
</dbReference>
<feature type="non-terminal residue" evidence="1">
    <location>
        <position position="1"/>
    </location>
</feature>
<evidence type="ECO:0000313" key="2">
    <source>
        <dbReference type="Proteomes" id="UP000649617"/>
    </source>
</evidence>
<dbReference type="Proteomes" id="UP000649617">
    <property type="component" value="Unassembled WGS sequence"/>
</dbReference>
<dbReference type="Gene3D" id="2.10.50.10">
    <property type="entry name" value="Tumor Necrosis Factor Receptor, subunit A, domain 2"/>
    <property type="match status" value="1"/>
</dbReference>